<reference evidence="1 2" key="1">
    <citation type="submission" date="2016-10" db="EMBL/GenBank/DDBJ databases">
        <authorList>
            <person name="de Groot N.N."/>
        </authorList>
    </citation>
    <scope>NUCLEOTIDE SEQUENCE [LARGE SCALE GENOMIC DNA]</scope>
    <source>
        <strain evidence="1 2">DSM 21632</strain>
    </source>
</reference>
<evidence type="ECO:0000313" key="2">
    <source>
        <dbReference type="Proteomes" id="UP000199163"/>
    </source>
</evidence>
<dbReference type="EMBL" id="FNDK01000023">
    <property type="protein sequence ID" value="SDI15107.1"/>
    <property type="molecule type" value="Genomic_DNA"/>
</dbReference>
<dbReference type="STRING" id="568899.SAMN05192534_12336"/>
<dbReference type="RefSeq" id="WP_175487539.1">
    <property type="nucleotide sequence ID" value="NZ_FNDK01000023.1"/>
</dbReference>
<protein>
    <submittedName>
        <fullName evidence="1">Uncharacterized protein</fullName>
    </submittedName>
</protein>
<evidence type="ECO:0000313" key="1">
    <source>
        <dbReference type="EMBL" id="SDI15107.1"/>
    </source>
</evidence>
<proteinExistence type="predicted"/>
<organism evidence="1 2">
    <name type="scientific">Alteribacillus persepolensis</name>
    <dbReference type="NCBI Taxonomy" id="568899"/>
    <lineage>
        <taxon>Bacteria</taxon>
        <taxon>Bacillati</taxon>
        <taxon>Bacillota</taxon>
        <taxon>Bacilli</taxon>
        <taxon>Bacillales</taxon>
        <taxon>Bacillaceae</taxon>
        <taxon>Alteribacillus</taxon>
    </lineage>
</organism>
<keyword evidence="2" id="KW-1185">Reference proteome</keyword>
<sequence>MDIRDIGRAAKMNAIIYLAKRLDKKQPAVMDMSEVELNRYLAAYEQELKG</sequence>
<name>A0A1G8I8D2_9BACI</name>
<dbReference type="AlphaFoldDB" id="A0A1G8I8D2"/>
<dbReference type="Proteomes" id="UP000199163">
    <property type="component" value="Unassembled WGS sequence"/>
</dbReference>
<accession>A0A1G8I8D2</accession>
<gene>
    <name evidence="1" type="ORF">SAMN05192534_12336</name>
</gene>